<dbReference type="PROSITE" id="PS51078">
    <property type="entry name" value="ICLR_ED"/>
    <property type="match status" value="1"/>
</dbReference>
<evidence type="ECO:0000256" key="4">
    <source>
        <dbReference type="SAM" id="MobiDB-lite"/>
    </source>
</evidence>
<evidence type="ECO:0000256" key="1">
    <source>
        <dbReference type="ARBA" id="ARBA00023015"/>
    </source>
</evidence>
<dbReference type="SUPFAM" id="SSF46785">
    <property type="entry name" value="Winged helix' DNA-binding domain"/>
    <property type="match status" value="1"/>
</dbReference>
<dbReference type="SMART" id="SM00346">
    <property type="entry name" value="HTH_ICLR"/>
    <property type="match status" value="1"/>
</dbReference>
<evidence type="ECO:0000259" key="5">
    <source>
        <dbReference type="PROSITE" id="PS51077"/>
    </source>
</evidence>
<evidence type="ECO:0000256" key="2">
    <source>
        <dbReference type="ARBA" id="ARBA00023125"/>
    </source>
</evidence>
<dbReference type="RefSeq" id="WP_379487826.1">
    <property type="nucleotide sequence ID" value="NZ_JBHLWK010000015.1"/>
</dbReference>
<proteinExistence type="predicted"/>
<dbReference type="PANTHER" id="PTHR30136">
    <property type="entry name" value="HELIX-TURN-HELIX TRANSCRIPTIONAL REGULATOR, ICLR FAMILY"/>
    <property type="match status" value="1"/>
</dbReference>
<dbReference type="PANTHER" id="PTHR30136:SF23">
    <property type="entry name" value="DNA-BINDING TRANSCRIPTIONAL ACTIVATOR MHPR"/>
    <property type="match status" value="1"/>
</dbReference>
<accession>A0ABV6CWI6</accession>
<dbReference type="InterPro" id="IPR029016">
    <property type="entry name" value="GAF-like_dom_sf"/>
</dbReference>
<gene>
    <name evidence="7" type="ORF">ACFFJC_12535</name>
</gene>
<dbReference type="InterPro" id="IPR005471">
    <property type="entry name" value="Tscrpt_reg_IclR_N"/>
</dbReference>
<dbReference type="Pfam" id="PF09339">
    <property type="entry name" value="HTH_IclR"/>
    <property type="match status" value="1"/>
</dbReference>
<keyword evidence="2" id="KW-0238">DNA-binding</keyword>
<dbReference type="Pfam" id="PF01614">
    <property type="entry name" value="IclR_C"/>
    <property type="match status" value="1"/>
</dbReference>
<evidence type="ECO:0000313" key="8">
    <source>
        <dbReference type="Proteomes" id="UP001589798"/>
    </source>
</evidence>
<feature type="domain" description="HTH iclR-type" evidence="5">
    <location>
        <begin position="34"/>
        <end position="95"/>
    </location>
</feature>
<dbReference type="EMBL" id="JBHLWK010000015">
    <property type="protein sequence ID" value="MFC0205092.1"/>
    <property type="molecule type" value="Genomic_DNA"/>
</dbReference>
<keyword evidence="8" id="KW-1185">Reference proteome</keyword>
<name>A0ABV6CWI6_9SPHN</name>
<keyword evidence="3" id="KW-0804">Transcription</keyword>
<feature type="domain" description="IclR-ED" evidence="6">
    <location>
        <begin position="96"/>
        <end position="285"/>
    </location>
</feature>
<protein>
    <submittedName>
        <fullName evidence="7">Helix-turn-helix domain-containing protein</fullName>
    </submittedName>
</protein>
<keyword evidence="1" id="KW-0805">Transcription regulation</keyword>
<evidence type="ECO:0000256" key="3">
    <source>
        <dbReference type="ARBA" id="ARBA00023163"/>
    </source>
</evidence>
<dbReference type="PROSITE" id="PS51077">
    <property type="entry name" value="HTH_ICLR"/>
    <property type="match status" value="1"/>
</dbReference>
<dbReference type="InterPro" id="IPR014757">
    <property type="entry name" value="Tscrpt_reg_IclR_C"/>
</dbReference>
<comment type="caution">
    <text evidence="7">The sequence shown here is derived from an EMBL/GenBank/DDBJ whole genome shotgun (WGS) entry which is preliminary data.</text>
</comment>
<evidence type="ECO:0000313" key="7">
    <source>
        <dbReference type="EMBL" id="MFC0205092.1"/>
    </source>
</evidence>
<dbReference type="InterPro" id="IPR036388">
    <property type="entry name" value="WH-like_DNA-bd_sf"/>
</dbReference>
<feature type="region of interest" description="Disordered" evidence="4">
    <location>
        <begin position="1"/>
        <end position="26"/>
    </location>
</feature>
<dbReference type="Gene3D" id="1.10.10.10">
    <property type="entry name" value="Winged helix-like DNA-binding domain superfamily/Winged helix DNA-binding domain"/>
    <property type="match status" value="1"/>
</dbReference>
<dbReference type="InterPro" id="IPR036390">
    <property type="entry name" value="WH_DNA-bd_sf"/>
</dbReference>
<organism evidence="7 8">
    <name type="scientific">Novosphingobium soli</name>
    <dbReference type="NCBI Taxonomy" id="574956"/>
    <lineage>
        <taxon>Bacteria</taxon>
        <taxon>Pseudomonadati</taxon>
        <taxon>Pseudomonadota</taxon>
        <taxon>Alphaproteobacteria</taxon>
        <taxon>Sphingomonadales</taxon>
        <taxon>Sphingomonadaceae</taxon>
        <taxon>Novosphingobium</taxon>
    </lineage>
</organism>
<dbReference type="SUPFAM" id="SSF55781">
    <property type="entry name" value="GAF domain-like"/>
    <property type="match status" value="1"/>
</dbReference>
<dbReference type="InterPro" id="IPR050707">
    <property type="entry name" value="HTH_MetabolicPath_Reg"/>
</dbReference>
<dbReference type="Proteomes" id="UP001589798">
    <property type="component" value="Unassembled WGS sequence"/>
</dbReference>
<sequence length="286" mass="30999">MASRAVIPLDGRNPKGPDVANDVEDDSAGRGIPIRAISRAISVLQAINQAGSLNMMDISQASQVPYPTACRIVQTLLHEGLIEREEGRKHYRPTALVQTLSQGFEGHGELVHVARPHIAALTREIGWPITLSTRVGSSMVLRDSTHSLTSLTFNEYHPGYAMPILDCAAGLVHLAFCPDDERQTILGNLSRFGDDEIRHMLGLLREGGLVEAVRVSGYAARGYNRFTLNPGKTSSIAVPIGGKDDVHGCLTVAFFASTLEIREGVRELLPRLKACAREIAMQMGGQ</sequence>
<evidence type="ECO:0000259" key="6">
    <source>
        <dbReference type="PROSITE" id="PS51078"/>
    </source>
</evidence>
<dbReference type="Gene3D" id="3.30.450.40">
    <property type="match status" value="1"/>
</dbReference>
<reference evidence="7 8" key="1">
    <citation type="submission" date="2024-09" db="EMBL/GenBank/DDBJ databases">
        <authorList>
            <person name="Sun Q."/>
            <person name="Mori K."/>
        </authorList>
    </citation>
    <scope>NUCLEOTIDE SEQUENCE [LARGE SCALE GENOMIC DNA]</scope>
    <source>
        <strain evidence="7 8">CCM 7706</strain>
    </source>
</reference>